<reference evidence="1 2" key="1">
    <citation type="submission" date="2017-11" db="EMBL/GenBank/DDBJ databases">
        <title>De novo assembly and phasing of dikaryotic genomes from two isolates of Puccinia coronata f. sp. avenae, the causal agent of oat crown rust.</title>
        <authorList>
            <person name="Miller M.E."/>
            <person name="Zhang Y."/>
            <person name="Omidvar V."/>
            <person name="Sperschneider J."/>
            <person name="Schwessinger B."/>
            <person name="Raley C."/>
            <person name="Palmer J.M."/>
            <person name="Garnica D."/>
            <person name="Upadhyaya N."/>
            <person name="Rathjen J."/>
            <person name="Taylor J.M."/>
            <person name="Park R.F."/>
            <person name="Dodds P.N."/>
            <person name="Hirsch C.D."/>
            <person name="Kianian S.F."/>
            <person name="Figueroa M."/>
        </authorList>
    </citation>
    <scope>NUCLEOTIDE SEQUENCE [LARGE SCALE GENOMIC DNA]</scope>
    <source>
        <strain evidence="1">12SD80</strain>
    </source>
</reference>
<accession>A0A2N5S171</accession>
<evidence type="ECO:0000313" key="1">
    <source>
        <dbReference type="EMBL" id="PLW06997.1"/>
    </source>
</evidence>
<gene>
    <name evidence="1" type="ORF">PCASD_25018</name>
</gene>
<organism evidence="1 2">
    <name type="scientific">Puccinia coronata f. sp. avenae</name>
    <dbReference type="NCBI Taxonomy" id="200324"/>
    <lineage>
        <taxon>Eukaryota</taxon>
        <taxon>Fungi</taxon>
        <taxon>Dikarya</taxon>
        <taxon>Basidiomycota</taxon>
        <taxon>Pucciniomycotina</taxon>
        <taxon>Pucciniomycetes</taxon>
        <taxon>Pucciniales</taxon>
        <taxon>Pucciniaceae</taxon>
        <taxon>Puccinia</taxon>
    </lineage>
</organism>
<proteinExistence type="predicted"/>
<sequence>MTTRRNPTSNNLLPLTDPKAIICARNAERRRAAVLQDLPISPLPSHTLALLNSPSMADTSNNLNDRLADGNQTADPLDLTTAKDWFKKDNADCIGRLEELLLAMNIKNEGAAQPVQTAPGRVDLQKFRTSDGPTYRGPFQDIKLFLRWIHGVQIFFETKDVNNSADKIKILGNLIAETNLQSFYANEAAGFLTKLWGDFKLRMFDFALPSNWRSGLQHQVCKLEMLPTETFLEYSTWARTLQSLFNFDAVVSSKLGDLQLAQFLRWDGIPQRQLLEAVPFAYGPFEKQANALFLALQGPTDSPAPPKLTPSAPQSLARDEFVWQVHSYLDLLGLCHYCKKHSCPGPLNRAHINIPTTFQALPNLSDYSAPQAWSGSITTPGRPTQAPAGCPPARAATVAAIADTTPLEAQVAGLTVDAAIREDAHWDSYFDNEGCFPNLDPAAVAALAELDNQLLTNEIERAKQANLADAIAGH</sequence>
<protein>
    <submittedName>
        <fullName evidence="1">Uncharacterized protein</fullName>
    </submittedName>
</protein>
<name>A0A2N5S171_9BASI</name>
<dbReference type="Proteomes" id="UP000235392">
    <property type="component" value="Unassembled WGS sequence"/>
</dbReference>
<dbReference type="EMBL" id="PGCI01001167">
    <property type="protein sequence ID" value="PLW06997.1"/>
    <property type="molecule type" value="Genomic_DNA"/>
</dbReference>
<evidence type="ECO:0000313" key="2">
    <source>
        <dbReference type="Proteomes" id="UP000235392"/>
    </source>
</evidence>
<comment type="caution">
    <text evidence="1">The sequence shown here is derived from an EMBL/GenBank/DDBJ whole genome shotgun (WGS) entry which is preliminary data.</text>
</comment>
<dbReference type="AlphaFoldDB" id="A0A2N5S171"/>